<dbReference type="InterPro" id="IPR038969">
    <property type="entry name" value="FEN"/>
</dbReference>
<dbReference type="PANTHER" id="PTHR42646">
    <property type="entry name" value="FLAP ENDONUCLEASE XNI"/>
    <property type="match status" value="1"/>
</dbReference>
<dbReference type="GO" id="GO:0033567">
    <property type="term" value="P:DNA replication, Okazaki fragment processing"/>
    <property type="evidence" value="ECO:0007669"/>
    <property type="project" value="InterPro"/>
</dbReference>
<dbReference type="PANTHER" id="PTHR42646:SF2">
    <property type="entry name" value="5'-3' EXONUCLEASE FAMILY PROTEIN"/>
    <property type="match status" value="1"/>
</dbReference>
<dbReference type="InterPro" id="IPR002421">
    <property type="entry name" value="5-3_exonuclease"/>
</dbReference>
<reference evidence="4 5" key="1">
    <citation type="submission" date="2019-02" db="EMBL/GenBank/DDBJ databases">
        <title>Draft Genome Sequences of Six Type Strains of the Genus Massilia.</title>
        <authorList>
            <person name="Miess H."/>
            <person name="Frediansyhah A."/>
            <person name="Gross H."/>
        </authorList>
    </citation>
    <scope>NUCLEOTIDE SEQUENCE [LARGE SCALE GENOMIC DNA]</scope>
    <source>
        <strain evidence="4 5">DSM 17473</strain>
    </source>
</reference>
<dbReference type="SUPFAM" id="SSF88723">
    <property type="entry name" value="PIN domain-like"/>
    <property type="match status" value="1"/>
</dbReference>
<dbReference type="KEGG" id="plue:EWM63_30965"/>
<dbReference type="GO" id="GO:0008409">
    <property type="term" value="F:5'-3' exonuclease activity"/>
    <property type="evidence" value="ECO:0007669"/>
    <property type="project" value="InterPro"/>
</dbReference>
<protein>
    <submittedName>
        <fullName evidence="4">Exonuclease</fullName>
    </submittedName>
</protein>
<gene>
    <name evidence="4" type="ORF">EWM63_30965</name>
</gene>
<dbReference type="Pfam" id="PF02739">
    <property type="entry name" value="5_3_exonuc_N"/>
    <property type="match status" value="1"/>
</dbReference>
<dbReference type="AlphaFoldDB" id="A0A4P6L5P4"/>
<dbReference type="Gene3D" id="3.40.50.1010">
    <property type="entry name" value="5'-nuclease"/>
    <property type="match status" value="1"/>
</dbReference>
<evidence type="ECO:0000256" key="2">
    <source>
        <dbReference type="ARBA" id="ARBA00022801"/>
    </source>
</evidence>
<evidence type="ECO:0000313" key="5">
    <source>
        <dbReference type="Proteomes" id="UP000290637"/>
    </source>
</evidence>
<name>A0A4P6L5P4_9BURK</name>
<dbReference type="GO" id="GO:0003677">
    <property type="term" value="F:DNA binding"/>
    <property type="evidence" value="ECO:0007669"/>
    <property type="project" value="InterPro"/>
</dbReference>
<dbReference type="GO" id="GO:0017108">
    <property type="term" value="F:5'-flap endonuclease activity"/>
    <property type="evidence" value="ECO:0007669"/>
    <property type="project" value="InterPro"/>
</dbReference>
<keyword evidence="4" id="KW-0269">Exonuclease</keyword>
<dbReference type="OrthoDB" id="9806424at2"/>
<dbReference type="Gene3D" id="1.10.150.20">
    <property type="entry name" value="5' to 3' exonuclease, C-terminal subdomain"/>
    <property type="match status" value="1"/>
</dbReference>
<dbReference type="InterPro" id="IPR036279">
    <property type="entry name" value="5-3_exonuclease_C_sf"/>
</dbReference>
<organism evidence="4 5">
    <name type="scientific">Pseudoduganella lutea</name>
    <dbReference type="NCBI Taxonomy" id="321985"/>
    <lineage>
        <taxon>Bacteria</taxon>
        <taxon>Pseudomonadati</taxon>
        <taxon>Pseudomonadota</taxon>
        <taxon>Betaproteobacteria</taxon>
        <taxon>Burkholderiales</taxon>
        <taxon>Oxalobacteraceae</taxon>
        <taxon>Telluria group</taxon>
        <taxon>Pseudoduganella</taxon>
    </lineage>
</organism>
<dbReference type="Proteomes" id="UP000290637">
    <property type="component" value="Chromosome"/>
</dbReference>
<evidence type="ECO:0000313" key="4">
    <source>
        <dbReference type="EMBL" id="QBE66847.1"/>
    </source>
</evidence>
<dbReference type="EMBL" id="CP035913">
    <property type="protein sequence ID" value="QBE66847.1"/>
    <property type="molecule type" value="Genomic_DNA"/>
</dbReference>
<evidence type="ECO:0000256" key="1">
    <source>
        <dbReference type="ARBA" id="ARBA00022722"/>
    </source>
</evidence>
<dbReference type="InterPro" id="IPR029060">
    <property type="entry name" value="PIN-like_dom_sf"/>
</dbReference>
<dbReference type="SUPFAM" id="SSF47807">
    <property type="entry name" value="5' to 3' exonuclease, C-terminal subdomain"/>
    <property type="match status" value="1"/>
</dbReference>
<keyword evidence="2" id="KW-0378">Hydrolase</keyword>
<keyword evidence="1" id="KW-0540">Nuclease</keyword>
<dbReference type="SMART" id="SM00475">
    <property type="entry name" value="53EXOc"/>
    <property type="match status" value="1"/>
</dbReference>
<dbReference type="RefSeq" id="WP_130189954.1">
    <property type="nucleotide sequence ID" value="NZ_CP035913.1"/>
</dbReference>
<dbReference type="InterPro" id="IPR020046">
    <property type="entry name" value="5-3_exonucl_a-hlix_arch_N"/>
</dbReference>
<sequence>MRIALIDADVNAFQAAAVNEKSIDWGDGVHTLHAHEEDVIKSFQASINSIQAATGADKVILAFSDDDRSANWRLKVLPSYKATRAGQRSPMLRKFITAWARENYETFTRPTLEGDDVLGILATRSNPAGDEYIICTIDKDMKTVPGHHYNFGKKELFEVTEEEADRWHLVQTLVGDSTDNYAGCPGMGYDTAEEFLNDPYIWTQYEHTFKSGPRKGTTELRWTKEPLGNLPIWEGVVSCFNKVGLGEEEALVQARVARICRASDYDFKTKKVKLWNPSSK</sequence>
<accession>A0A4P6L5P4</accession>
<proteinExistence type="predicted"/>
<feature type="domain" description="5'-3' exonuclease" evidence="3">
    <location>
        <begin position="1"/>
        <end position="273"/>
    </location>
</feature>
<keyword evidence="5" id="KW-1185">Reference proteome</keyword>
<evidence type="ECO:0000259" key="3">
    <source>
        <dbReference type="SMART" id="SM00475"/>
    </source>
</evidence>